<dbReference type="RefSeq" id="WP_091685065.1">
    <property type="nucleotide sequence ID" value="NZ_BAABFM010000013.1"/>
</dbReference>
<dbReference type="Pfam" id="PF20648">
    <property type="entry name" value="DUF6809"/>
    <property type="match status" value="1"/>
</dbReference>
<gene>
    <name evidence="1" type="ORF">SAMN04489757_106130</name>
</gene>
<reference evidence="1 2" key="1">
    <citation type="submission" date="2016-10" db="EMBL/GenBank/DDBJ databases">
        <authorList>
            <person name="de Groot N.N."/>
        </authorList>
    </citation>
    <scope>NUCLEOTIDE SEQUENCE [LARGE SCALE GENOMIC DNA]</scope>
    <source>
        <strain evidence="1 2">DSM 1283</strain>
    </source>
</reference>
<protein>
    <submittedName>
        <fullName evidence="1">Uncharacterized protein</fullName>
    </submittedName>
</protein>
<keyword evidence="2" id="KW-1185">Reference proteome</keyword>
<proteinExistence type="predicted"/>
<dbReference type="InterPro" id="IPR049215">
    <property type="entry name" value="DUF6809"/>
</dbReference>
<sequence>MKKILEQLYNGELYPYSKFQITIEEFKINRDKAFKSYSVFIEKLPEELKDEFDELIDSHLDLLPLELEQNFIDGFRTGVRMMTEVYAAPMDDEEHT</sequence>
<organism evidence="1 2">
    <name type="scientific">Anaerocolumna aminovalerica</name>
    <dbReference type="NCBI Taxonomy" id="1527"/>
    <lineage>
        <taxon>Bacteria</taxon>
        <taxon>Bacillati</taxon>
        <taxon>Bacillota</taxon>
        <taxon>Clostridia</taxon>
        <taxon>Lachnospirales</taxon>
        <taxon>Lachnospiraceae</taxon>
        <taxon>Anaerocolumna</taxon>
    </lineage>
</organism>
<dbReference type="AlphaFoldDB" id="A0A1I5DPZ1"/>
<accession>A0A1I5DPZ1</accession>
<evidence type="ECO:0000313" key="1">
    <source>
        <dbReference type="EMBL" id="SFO01294.1"/>
    </source>
</evidence>
<dbReference type="Proteomes" id="UP000198806">
    <property type="component" value="Unassembled WGS sequence"/>
</dbReference>
<dbReference type="EMBL" id="FOWD01000006">
    <property type="protein sequence ID" value="SFO01294.1"/>
    <property type="molecule type" value="Genomic_DNA"/>
</dbReference>
<evidence type="ECO:0000313" key="2">
    <source>
        <dbReference type="Proteomes" id="UP000198806"/>
    </source>
</evidence>
<dbReference type="OrthoDB" id="9795830at2"/>
<name>A0A1I5DPZ1_9FIRM</name>